<dbReference type="Pfam" id="PF07690">
    <property type="entry name" value="MFS_1"/>
    <property type="match status" value="1"/>
</dbReference>
<feature type="transmembrane region" description="Helical" evidence="8">
    <location>
        <begin position="143"/>
        <end position="168"/>
    </location>
</feature>
<dbReference type="EMBL" id="VYGV01000023">
    <property type="protein sequence ID" value="NWF47802.1"/>
    <property type="molecule type" value="Genomic_DNA"/>
</dbReference>
<keyword evidence="6 8" id="KW-1133">Transmembrane helix</keyword>
<dbReference type="InterPro" id="IPR001958">
    <property type="entry name" value="Tet-R_TetA/multi-R_MdtG-like"/>
</dbReference>
<feature type="transmembrane region" description="Helical" evidence="8">
    <location>
        <begin position="89"/>
        <end position="112"/>
    </location>
</feature>
<dbReference type="AlphaFoldDB" id="A0A7Y8KZM0"/>
<comment type="similarity">
    <text evidence="3">Belongs to the major facilitator superfamily. TCR/Tet family.</text>
</comment>
<accession>A0A7Y8KZM0</accession>
<evidence type="ECO:0000313" key="11">
    <source>
        <dbReference type="Proteomes" id="UP000545507"/>
    </source>
</evidence>
<proteinExistence type="inferred from homology"/>
<keyword evidence="11" id="KW-1185">Reference proteome</keyword>
<evidence type="ECO:0000256" key="4">
    <source>
        <dbReference type="ARBA" id="ARBA00022475"/>
    </source>
</evidence>
<sequence>MTGVKPAMTQADSMDTDWPRVALLMLCGVFVATQVGKLPPAMPGLREHFGASLVQLGWISSVFNLVAALVALATGLVADRVGRRTMLKLGLLALGIGALLGASSGGIGWLLVSRVMEGLGFVGIVVAAPALMREAAGLSRQRLVLGLWSSYMALGMTAMLLAAPWLIGLMGWRGGWWTGVMGSALLLLLVLRVFPGSRRASAAPQAASGLLHGLRVATPWLLAGCFAIYTLQWMAMMVWLPTFLHDEFQLGLGQATVIVAVVIVANAPGNWLGGYLSQRGLAPARLILASGLVMGVTGWAAFAADLDPALRFALCVVFSFIGGVLPASIYACVPAVAARRQNFASVNGLVVQASNIGALLGPPLAAALVVSSGWRGVGPVYLMTAAVSALLIVLAARAPEMRPTASARRVHG</sequence>
<evidence type="ECO:0000256" key="1">
    <source>
        <dbReference type="ARBA" id="ARBA00003279"/>
    </source>
</evidence>
<organism evidence="10 11">
    <name type="scientific">Hydrogenophaga aromaticivorans</name>
    <dbReference type="NCBI Taxonomy" id="2610898"/>
    <lineage>
        <taxon>Bacteria</taxon>
        <taxon>Pseudomonadati</taxon>
        <taxon>Pseudomonadota</taxon>
        <taxon>Betaproteobacteria</taxon>
        <taxon>Burkholderiales</taxon>
        <taxon>Comamonadaceae</taxon>
        <taxon>Hydrogenophaga</taxon>
    </lineage>
</organism>
<keyword evidence="7 8" id="KW-0472">Membrane</keyword>
<dbReference type="PROSITE" id="PS00216">
    <property type="entry name" value="SUGAR_TRANSPORT_1"/>
    <property type="match status" value="1"/>
</dbReference>
<feature type="transmembrane region" description="Helical" evidence="8">
    <location>
        <begin position="380"/>
        <end position="399"/>
    </location>
</feature>
<name>A0A7Y8KZM0_9BURK</name>
<feature type="transmembrane region" description="Helical" evidence="8">
    <location>
        <begin position="58"/>
        <end position="77"/>
    </location>
</feature>
<feature type="domain" description="Major facilitator superfamily (MFS) profile" evidence="9">
    <location>
        <begin position="20"/>
        <end position="403"/>
    </location>
</feature>
<evidence type="ECO:0000256" key="3">
    <source>
        <dbReference type="ARBA" id="ARBA00007520"/>
    </source>
</evidence>
<dbReference type="SUPFAM" id="SSF103473">
    <property type="entry name" value="MFS general substrate transporter"/>
    <property type="match status" value="1"/>
</dbReference>
<comment type="subcellular location">
    <subcellularLocation>
        <location evidence="2">Cell membrane</location>
        <topology evidence="2">Multi-pass membrane protein</topology>
    </subcellularLocation>
</comment>
<evidence type="ECO:0000256" key="8">
    <source>
        <dbReference type="SAM" id="Phobius"/>
    </source>
</evidence>
<evidence type="ECO:0000256" key="6">
    <source>
        <dbReference type="ARBA" id="ARBA00022989"/>
    </source>
</evidence>
<protein>
    <submittedName>
        <fullName evidence="10">MFS transporter</fullName>
    </submittedName>
</protein>
<dbReference type="CDD" id="cd06174">
    <property type="entry name" value="MFS"/>
    <property type="match status" value="1"/>
</dbReference>
<evidence type="ECO:0000256" key="2">
    <source>
        <dbReference type="ARBA" id="ARBA00004651"/>
    </source>
</evidence>
<dbReference type="InterPro" id="IPR020846">
    <property type="entry name" value="MFS_dom"/>
</dbReference>
<comment type="function">
    <text evidence="1">Resistance to tetracycline by an active tetracycline efflux. This is an energy-dependent process that decreases the accumulation of the antibiotic in whole cells. This protein functions as a metal-tetracycline/H(+) antiporter.</text>
</comment>
<evidence type="ECO:0000256" key="7">
    <source>
        <dbReference type="ARBA" id="ARBA00023136"/>
    </source>
</evidence>
<dbReference type="InterPro" id="IPR005829">
    <property type="entry name" value="Sugar_transporter_CS"/>
</dbReference>
<dbReference type="InterPro" id="IPR036259">
    <property type="entry name" value="MFS_trans_sf"/>
</dbReference>
<dbReference type="InterPro" id="IPR050189">
    <property type="entry name" value="MFS_Efflux_Transporters"/>
</dbReference>
<keyword evidence="4" id="KW-1003">Cell membrane</keyword>
<evidence type="ECO:0000313" key="10">
    <source>
        <dbReference type="EMBL" id="NWF47802.1"/>
    </source>
</evidence>
<dbReference type="Gene3D" id="1.20.1250.20">
    <property type="entry name" value="MFS general substrate transporter like domains"/>
    <property type="match status" value="2"/>
</dbReference>
<comment type="caution">
    <text evidence="10">The sequence shown here is derived from an EMBL/GenBank/DDBJ whole genome shotgun (WGS) entry which is preliminary data.</text>
</comment>
<dbReference type="InterPro" id="IPR011701">
    <property type="entry name" value="MFS"/>
</dbReference>
<feature type="transmembrane region" description="Helical" evidence="8">
    <location>
        <begin position="252"/>
        <end position="272"/>
    </location>
</feature>
<gene>
    <name evidence="10" type="ORF">F3K02_21470</name>
</gene>
<dbReference type="PRINTS" id="PR01035">
    <property type="entry name" value="TCRTETA"/>
</dbReference>
<feature type="transmembrane region" description="Helical" evidence="8">
    <location>
        <begin position="310"/>
        <end position="337"/>
    </location>
</feature>
<dbReference type="Proteomes" id="UP000545507">
    <property type="component" value="Unassembled WGS sequence"/>
</dbReference>
<dbReference type="GO" id="GO:0005886">
    <property type="term" value="C:plasma membrane"/>
    <property type="evidence" value="ECO:0007669"/>
    <property type="project" value="UniProtKB-SubCell"/>
</dbReference>
<dbReference type="RefSeq" id="WP_177137755.1">
    <property type="nucleotide sequence ID" value="NZ_VYGV01000023.1"/>
</dbReference>
<dbReference type="PANTHER" id="PTHR43124:SF3">
    <property type="entry name" value="CHLORAMPHENICOL EFFLUX PUMP RV0191"/>
    <property type="match status" value="1"/>
</dbReference>
<dbReference type="PROSITE" id="PS50850">
    <property type="entry name" value="MFS"/>
    <property type="match status" value="1"/>
</dbReference>
<dbReference type="GO" id="GO:0022857">
    <property type="term" value="F:transmembrane transporter activity"/>
    <property type="evidence" value="ECO:0007669"/>
    <property type="project" value="InterPro"/>
</dbReference>
<feature type="transmembrane region" description="Helical" evidence="8">
    <location>
        <begin position="21"/>
        <end position="38"/>
    </location>
</feature>
<feature type="transmembrane region" description="Helical" evidence="8">
    <location>
        <begin position="216"/>
        <end position="240"/>
    </location>
</feature>
<evidence type="ECO:0000259" key="9">
    <source>
        <dbReference type="PROSITE" id="PS50850"/>
    </source>
</evidence>
<keyword evidence="5 8" id="KW-0812">Transmembrane</keyword>
<feature type="transmembrane region" description="Helical" evidence="8">
    <location>
        <begin position="349"/>
        <end position="374"/>
    </location>
</feature>
<dbReference type="PANTHER" id="PTHR43124">
    <property type="entry name" value="PURINE EFFLUX PUMP PBUE"/>
    <property type="match status" value="1"/>
</dbReference>
<reference evidence="10 11" key="1">
    <citation type="submission" date="2019-09" db="EMBL/GenBank/DDBJ databases">
        <title>Hydrogenophaga aromatica sp. nov., isolated from a para-xylene-degrading enrichment culture.</title>
        <authorList>
            <person name="Tancsics A."/>
            <person name="Banerjee S."/>
        </authorList>
    </citation>
    <scope>NUCLEOTIDE SEQUENCE [LARGE SCALE GENOMIC DNA]</scope>
    <source>
        <strain evidence="10 11">D2P1</strain>
    </source>
</reference>
<feature type="transmembrane region" description="Helical" evidence="8">
    <location>
        <begin position="284"/>
        <end position="304"/>
    </location>
</feature>
<feature type="transmembrane region" description="Helical" evidence="8">
    <location>
        <begin position="118"/>
        <end position="136"/>
    </location>
</feature>
<feature type="transmembrane region" description="Helical" evidence="8">
    <location>
        <begin position="174"/>
        <end position="195"/>
    </location>
</feature>
<evidence type="ECO:0000256" key="5">
    <source>
        <dbReference type="ARBA" id="ARBA00022692"/>
    </source>
</evidence>